<dbReference type="GeneID" id="20347701"/>
<feature type="region of interest" description="Disordered" evidence="1">
    <location>
        <begin position="60"/>
        <end position="79"/>
    </location>
</feature>
<feature type="compositionally biased region" description="Polar residues" evidence="1">
    <location>
        <begin position="97"/>
        <end position="106"/>
    </location>
</feature>
<dbReference type="HOGENOM" id="CLU_1981728_0_0_1"/>
<organism evidence="2">
    <name type="scientific">Gaeumannomyces tritici (strain R3-111a-1)</name>
    <name type="common">Wheat and barley take-all root rot fungus</name>
    <name type="synonym">Gaeumannomyces graminis var. tritici</name>
    <dbReference type="NCBI Taxonomy" id="644352"/>
    <lineage>
        <taxon>Eukaryota</taxon>
        <taxon>Fungi</taxon>
        <taxon>Dikarya</taxon>
        <taxon>Ascomycota</taxon>
        <taxon>Pezizomycotina</taxon>
        <taxon>Sordariomycetes</taxon>
        <taxon>Sordariomycetidae</taxon>
        <taxon>Magnaporthales</taxon>
        <taxon>Magnaporthaceae</taxon>
        <taxon>Gaeumannomyces</taxon>
    </lineage>
</organism>
<reference evidence="3" key="5">
    <citation type="submission" date="2018-04" db="UniProtKB">
        <authorList>
            <consortium name="EnsemblFungi"/>
        </authorList>
    </citation>
    <scope>IDENTIFICATION</scope>
    <source>
        <strain evidence="3">R3-111a-1</strain>
    </source>
</reference>
<dbReference type="RefSeq" id="XP_009223331.1">
    <property type="nucleotide sequence ID" value="XM_009225067.1"/>
</dbReference>
<evidence type="ECO:0000256" key="1">
    <source>
        <dbReference type="SAM" id="MobiDB-lite"/>
    </source>
</evidence>
<evidence type="ECO:0000313" key="3">
    <source>
        <dbReference type="EnsemblFungi" id="EJT77331"/>
    </source>
</evidence>
<evidence type="ECO:0000313" key="4">
    <source>
        <dbReference type="Proteomes" id="UP000006039"/>
    </source>
</evidence>
<accession>J3P146</accession>
<proteinExistence type="predicted"/>
<dbReference type="EnsemblFungi" id="EJT77331">
    <property type="protein sequence ID" value="EJT77331"/>
    <property type="gene ID" value="GGTG_07243"/>
</dbReference>
<gene>
    <name evidence="3" type="primary">20347701</name>
    <name evidence="2" type="ORF">GGTG_07243</name>
</gene>
<feature type="region of interest" description="Disordered" evidence="1">
    <location>
        <begin position="86"/>
        <end position="126"/>
    </location>
</feature>
<protein>
    <submittedName>
        <fullName evidence="2 3">Uncharacterized protein</fullName>
    </submittedName>
</protein>
<sequence length="126" mass="13548">MQGTGVAGFPSGVESQLGGPEEPVPCVLAWAMISTNIGTVADMQERMGLGAQNAKLTDAHWRWHSPRGTEKSRPLMGPERRDVWQIRPQRGPPAHVSETTKPSSARANACGRVLPSGYSPTVPRHA</sequence>
<reference evidence="2" key="3">
    <citation type="submission" date="2010-09" db="EMBL/GenBank/DDBJ databases">
        <title>Annotation of Gaeumannomyces graminis var. tritici R3-111a-1.</title>
        <authorList>
            <consortium name="The Broad Institute Genome Sequencing Platform"/>
            <person name="Ma L.-J."/>
            <person name="Dead R."/>
            <person name="Young S.K."/>
            <person name="Zeng Q."/>
            <person name="Gargeya S."/>
            <person name="Fitzgerald M."/>
            <person name="Haas B."/>
            <person name="Abouelleil A."/>
            <person name="Alvarado L."/>
            <person name="Arachchi H.M."/>
            <person name="Berlin A."/>
            <person name="Brown A."/>
            <person name="Chapman S.B."/>
            <person name="Chen Z."/>
            <person name="Dunbar C."/>
            <person name="Freedman E."/>
            <person name="Gearin G."/>
            <person name="Gellesch M."/>
            <person name="Goldberg J."/>
            <person name="Griggs A."/>
            <person name="Gujja S."/>
            <person name="Heiman D."/>
            <person name="Howarth C."/>
            <person name="Larson L."/>
            <person name="Lui A."/>
            <person name="MacDonald P.J.P."/>
            <person name="Mehta T."/>
            <person name="Montmayeur A."/>
            <person name="Murphy C."/>
            <person name="Neiman D."/>
            <person name="Pearson M."/>
            <person name="Priest M."/>
            <person name="Roberts A."/>
            <person name="Saif S."/>
            <person name="Shea T."/>
            <person name="Shenoy N."/>
            <person name="Sisk P."/>
            <person name="Stolte C."/>
            <person name="Sykes S."/>
            <person name="Yandava C."/>
            <person name="Wortman J."/>
            <person name="Nusbaum C."/>
            <person name="Birren B."/>
        </authorList>
    </citation>
    <scope>NUCLEOTIDE SEQUENCE</scope>
    <source>
        <strain evidence="2">R3-111a-1</strain>
    </source>
</reference>
<feature type="region of interest" description="Disordered" evidence="1">
    <location>
        <begin position="1"/>
        <end position="21"/>
    </location>
</feature>
<dbReference type="EMBL" id="GL385397">
    <property type="protein sequence ID" value="EJT77331.1"/>
    <property type="molecule type" value="Genomic_DNA"/>
</dbReference>
<reference evidence="4" key="1">
    <citation type="submission" date="2010-07" db="EMBL/GenBank/DDBJ databases">
        <title>The genome sequence of Gaeumannomyces graminis var. tritici strain R3-111a-1.</title>
        <authorList>
            <consortium name="The Broad Institute Genome Sequencing Platform"/>
            <person name="Ma L.-J."/>
            <person name="Dead R."/>
            <person name="Young S."/>
            <person name="Zeng Q."/>
            <person name="Koehrsen M."/>
            <person name="Alvarado L."/>
            <person name="Berlin A."/>
            <person name="Chapman S.B."/>
            <person name="Chen Z."/>
            <person name="Freedman E."/>
            <person name="Gellesch M."/>
            <person name="Goldberg J."/>
            <person name="Griggs A."/>
            <person name="Gujja S."/>
            <person name="Heilman E.R."/>
            <person name="Heiman D."/>
            <person name="Hepburn T."/>
            <person name="Howarth C."/>
            <person name="Jen D."/>
            <person name="Larson L."/>
            <person name="Mehta T."/>
            <person name="Neiman D."/>
            <person name="Pearson M."/>
            <person name="Roberts A."/>
            <person name="Saif S."/>
            <person name="Shea T."/>
            <person name="Shenoy N."/>
            <person name="Sisk P."/>
            <person name="Stolte C."/>
            <person name="Sykes S."/>
            <person name="Walk T."/>
            <person name="White J."/>
            <person name="Yandava C."/>
            <person name="Haas B."/>
            <person name="Nusbaum C."/>
            <person name="Birren B."/>
        </authorList>
    </citation>
    <scope>NUCLEOTIDE SEQUENCE [LARGE SCALE GENOMIC DNA]</scope>
    <source>
        <strain evidence="4">R3-111a-1</strain>
    </source>
</reference>
<reference evidence="3" key="4">
    <citation type="journal article" date="2015" name="G3 (Bethesda)">
        <title>Genome sequences of three phytopathogenic species of the Magnaporthaceae family of fungi.</title>
        <authorList>
            <person name="Okagaki L.H."/>
            <person name="Nunes C.C."/>
            <person name="Sailsbery J."/>
            <person name="Clay B."/>
            <person name="Brown D."/>
            <person name="John T."/>
            <person name="Oh Y."/>
            <person name="Young N."/>
            <person name="Fitzgerald M."/>
            <person name="Haas B.J."/>
            <person name="Zeng Q."/>
            <person name="Young S."/>
            <person name="Adiconis X."/>
            <person name="Fan L."/>
            <person name="Levin J.Z."/>
            <person name="Mitchell T.K."/>
            <person name="Okubara P.A."/>
            <person name="Farman M.L."/>
            <person name="Kohn L.M."/>
            <person name="Birren B."/>
            <person name="Ma L.-J."/>
            <person name="Dean R.A."/>
        </authorList>
    </citation>
    <scope>NUCLEOTIDE SEQUENCE</scope>
    <source>
        <strain evidence="3">R3-111a-1</strain>
    </source>
</reference>
<reference evidence="2" key="2">
    <citation type="submission" date="2010-07" db="EMBL/GenBank/DDBJ databases">
        <authorList>
            <consortium name="The Broad Institute Genome Sequencing Platform"/>
            <consortium name="Broad Institute Genome Sequencing Center for Infectious Disease"/>
            <person name="Ma L.-J."/>
            <person name="Dead R."/>
            <person name="Young S."/>
            <person name="Zeng Q."/>
            <person name="Koehrsen M."/>
            <person name="Alvarado L."/>
            <person name="Berlin A."/>
            <person name="Chapman S.B."/>
            <person name="Chen Z."/>
            <person name="Freedman E."/>
            <person name="Gellesch M."/>
            <person name="Goldberg J."/>
            <person name="Griggs A."/>
            <person name="Gujja S."/>
            <person name="Heilman E.R."/>
            <person name="Heiman D."/>
            <person name="Hepburn T."/>
            <person name="Howarth C."/>
            <person name="Jen D."/>
            <person name="Larson L."/>
            <person name="Mehta T."/>
            <person name="Neiman D."/>
            <person name="Pearson M."/>
            <person name="Roberts A."/>
            <person name="Saif S."/>
            <person name="Shea T."/>
            <person name="Shenoy N."/>
            <person name="Sisk P."/>
            <person name="Stolte C."/>
            <person name="Sykes S."/>
            <person name="Walk T."/>
            <person name="White J."/>
            <person name="Yandava C."/>
            <person name="Haas B."/>
            <person name="Nusbaum C."/>
            <person name="Birren B."/>
        </authorList>
    </citation>
    <scope>NUCLEOTIDE SEQUENCE</scope>
    <source>
        <strain evidence="2">R3-111a-1</strain>
    </source>
</reference>
<name>J3P146_GAET3</name>
<evidence type="ECO:0000313" key="2">
    <source>
        <dbReference type="EMBL" id="EJT77331.1"/>
    </source>
</evidence>
<dbReference type="Proteomes" id="UP000006039">
    <property type="component" value="Unassembled WGS sequence"/>
</dbReference>
<keyword evidence="4" id="KW-1185">Reference proteome</keyword>
<dbReference type="VEuPathDB" id="FungiDB:GGTG_07243"/>
<dbReference type="AlphaFoldDB" id="J3P146"/>